<dbReference type="Proteomes" id="UP000068026">
    <property type="component" value="Chromosome"/>
</dbReference>
<dbReference type="EMBL" id="FQUA01000007">
    <property type="protein sequence ID" value="SHE79225.1"/>
    <property type="molecule type" value="Genomic_DNA"/>
</dbReference>
<dbReference type="InterPro" id="IPR038770">
    <property type="entry name" value="Na+/solute_symporter_sf"/>
</dbReference>
<feature type="transmembrane region" description="Helical" evidence="8">
    <location>
        <begin position="289"/>
        <end position="312"/>
    </location>
</feature>
<evidence type="ECO:0000256" key="2">
    <source>
        <dbReference type="ARBA" id="ARBA00010145"/>
    </source>
</evidence>
<keyword evidence="11" id="KW-1185">Reference proteome</keyword>
<organism evidence="10 12">
    <name type="scientific">Anaerotignum propionicum DSM 1682</name>
    <dbReference type="NCBI Taxonomy" id="991789"/>
    <lineage>
        <taxon>Bacteria</taxon>
        <taxon>Bacillati</taxon>
        <taxon>Bacillota</taxon>
        <taxon>Clostridia</taxon>
        <taxon>Lachnospirales</taxon>
        <taxon>Anaerotignaceae</taxon>
        <taxon>Anaerotignum</taxon>
    </lineage>
</organism>
<evidence type="ECO:0000313" key="12">
    <source>
        <dbReference type="Proteomes" id="UP000184204"/>
    </source>
</evidence>
<feature type="transmembrane region" description="Helical" evidence="8">
    <location>
        <begin position="62"/>
        <end position="81"/>
    </location>
</feature>
<dbReference type="KEGG" id="cpro:CPRO_04300"/>
<feature type="transmembrane region" description="Helical" evidence="8">
    <location>
        <begin position="258"/>
        <end position="277"/>
    </location>
</feature>
<dbReference type="GO" id="GO:0005886">
    <property type="term" value="C:plasma membrane"/>
    <property type="evidence" value="ECO:0007669"/>
    <property type="project" value="UniProtKB-SubCell"/>
</dbReference>
<evidence type="ECO:0000313" key="10">
    <source>
        <dbReference type="EMBL" id="SHE79225.1"/>
    </source>
</evidence>
<evidence type="ECO:0000313" key="11">
    <source>
        <dbReference type="Proteomes" id="UP000068026"/>
    </source>
</evidence>
<dbReference type="Pfam" id="PF03547">
    <property type="entry name" value="Mem_trans"/>
    <property type="match status" value="1"/>
</dbReference>
<gene>
    <name evidence="9" type="ORF">CPRO_04300</name>
    <name evidence="10" type="ORF">SAMN02745151_01813</name>
</gene>
<evidence type="ECO:0000256" key="3">
    <source>
        <dbReference type="ARBA" id="ARBA00022448"/>
    </source>
</evidence>
<comment type="similarity">
    <text evidence="2">Belongs to the auxin efflux carrier (TC 2.A.69) family.</text>
</comment>
<name>A0A0X8V9P9_ANAPI</name>
<sequence>MFGQFFVLFGLMAVGYICSSKKFLNEEMTIGIGNIVLFFTIPAMLFTTLANTKVEKDMLTNFALMVGLQFISMLLFGRILRQYYRFRGFQEELLNMLEVTGASVNNAFIGFPIALMFFGEEAVVYMSASVLGLNLYVWSIGLYIIKGIKGEGLGTMLRTLLKGAINPNISSILLGLFASVIGLMVYIPDFVQEFIKSLGVISTPLSLIYIGALTGNSGLKLLLKDKKSLEASLSKMIIMPILAFIFIYFIPLQPLMKAVYFLSLALPSAAIVPMVVGRYGVGVETSSKMVMLTTAFSMATLPPCIAICRIWVQYI</sequence>
<keyword evidence="4" id="KW-1003">Cell membrane</keyword>
<reference evidence="11" key="2">
    <citation type="submission" date="2016-01" db="EMBL/GenBank/DDBJ databases">
        <authorList>
            <person name="Poehlein A."/>
            <person name="Schlien K."/>
            <person name="Gottschalk G."/>
            <person name="Buckel W."/>
            <person name="Daniel R."/>
        </authorList>
    </citation>
    <scope>NUCLEOTIDE SEQUENCE [LARGE SCALE GENOMIC DNA]</scope>
    <source>
        <strain evidence="11">X2</strain>
    </source>
</reference>
<proteinExistence type="inferred from homology"/>
<dbReference type="RefSeq" id="WP_066047342.1">
    <property type="nucleotide sequence ID" value="NZ_CP014223.1"/>
</dbReference>
<keyword evidence="5 8" id="KW-0812">Transmembrane</keyword>
<evidence type="ECO:0000256" key="5">
    <source>
        <dbReference type="ARBA" id="ARBA00022692"/>
    </source>
</evidence>
<keyword evidence="3" id="KW-0813">Transport</keyword>
<protein>
    <submittedName>
        <fullName evidence="9">Membrane transport protein</fullName>
    </submittedName>
    <submittedName>
        <fullName evidence="10">Predicted permease</fullName>
    </submittedName>
</protein>
<feature type="transmembrane region" description="Helical" evidence="8">
    <location>
        <begin position="93"/>
        <end position="118"/>
    </location>
</feature>
<evidence type="ECO:0000313" key="9">
    <source>
        <dbReference type="EMBL" id="AMJ40039.1"/>
    </source>
</evidence>
<evidence type="ECO:0000256" key="1">
    <source>
        <dbReference type="ARBA" id="ARBA00004651"/>
    </source>
</evidence>
<reference evidence="10" key="4">
    <citation type="submission" date="2016-11" db="EMBL/GenBank/DDBJ databases">
        <authorList>
            <person name="Varghese N."/>
            <person name="Submissions S."/>
        </authorList>
    </citation>
    <scope>NUCLEOTIDE SEQUENCE</scope>
    <source>
        <strain evidence="10">DSM 1682</strain>
    </source>
</reference>
<evidence type="ECO:0000256" key="4">
    <source>
        <dbReference type="ARBA" id="ARBA00022475"/>
    </source>
</evidence>
<keyword evidence="7 8" id="KW-0472">Membrane</keyword>
<dbReference type="Proteomes" id="UP000184204">
    <property type="component" value="Unassembled WGS sequence"/>
</dbReference>
<dbReference type="AlphaFoldDB" id="A0A0X8V9P9"/>
<dbReference type="OrthoDB" id="9798064at2"/>
<feature type="transmembrane region" description="Helical" evidence="8">
    <location>
        <begin position="194"/>
        <end position="212"/>
    </location>
</feature>
<dbReference type="EMBL" id="CP014223">
    <property type="protein sequence ID" value="AMJ40039.1"/>
    <property type="molecule type" value="Genomic_DNA"/>
</dbReference>
<keyword evidence="6 8" id="KW-1133">Transmembrane helix</keyword>
<reference evidence="12" key="3">
    <citation type="submission" date="2016-11" db="EMBL/GenBank/DDBJ databases">
        <authorList>
            <person name="Jaros S."/>
            <person name="Januszkiewicz K."/>
            <person name="Wedrychowicz H."/>
        </authorList>
    </citation>
    <scope>NUCLEOTIDE SEQUENCE [LARGE SCALE GENOMIC DNA]</scope>
    <source>
        <strain evidence="12">DSM 1682</strain>
    </source>
</reference>
<reference evidence="9 11" key="1">
    <citation type="journal article" date="2016" name="Genome Announc.">
        <title>Complete Genome Sequence of the Amino Acid-Fermenting Clostridium propionicum X2 (DSM 1682).</title>
        <authorList>
            <person name="Poehlein A."/>
            <person name="Schlien K."/>
            <person name="Chowdhury N.P."/>
            <person name="Gottschalk G."/>
            <person name="Buckel W."/>
            <person name="Daniel R."/>
        </authorList>
    </citation>
    <scope>NUCLEOTIDE SEQUENCE [LARGE SCALE GENOMIC DNA]</scope>
    <source>
        <strain evidence="9 11">X2</strain>
    </source>
</reference>
<evidence type="ECO:0000256" key="6">
    <source>
        <dbReference type="ARBA" id="ARBA00022989"/>
    </source>
</evidence>
<feature type="transmembrane region" description="Helical" evidence="8">
    <location>
        <begin position="6"/>
        <end position="24"/>
    </location>
</feature>
<feature type="transmembrane region" description="Helical" evidence="8">
    <location>
        <begin position="165"/>
        <end position="188"/>
    </location>
</feature>
<feature type="transmembrane region" description="Helical" evidence="8">
    <location>
        <begin position="31"/>
        <end position="50"/>
    </location>
</feature>
<evidence type="ECO:0000256" key="8">
    <source>
        <dbReference type="SAM" id="Phobius"/>
    </source>
</evidence>
<evidence type="ECO:0000256" key="7">
    <source>
        <dbReference type="ARBA" id="ARBA00023136"/>
    </source>
</evidence>
<dbReference type="Gene3D" id="1.20.1530.20">
    <property type="match status" value="1"/>
</dbReference>
<dbReference type="PANTHER" id="PTHR36838:SF1">
    <property type="entry name" value="SLR1864 PROTEIN"/>
    <property type="match status" value="1"/>
</dbReference>
<comment type="subcellular location">
    <subcellularLocation>
        <location evidence="1">Cell membrane</location>
        <topology evidence="1">Multi-pass membrane protein</topology>
    </subcellularLocation>
</comment>
<accession>A0A0X8V9P9</accession>
<dbReference type="PANTHER" id="PTHR36838">
    <property type="entry name" value="AUXIN EFFLUX CARRIER FAMILY PROTEIN"/>
    <property type="match status" value="1"/>
</dbReference>
<feature type="transmembrane region" description="Helical" evidence="8">
    <location>
        <begin position="124"/>
        <end position="145"/>
    </location>
</feature>
<feature type="transmembrane region" description="Helical" evidence="8">
    <location>
        <begin position="233"/>
        <end position="252"/>
    </location>
</feature>
<dbReference type="GO" id="GO:0055085">
    <property type="term" value="P:transmembrane transport"/>
    <property type="evidence" value="ECO:0007669"/>
    <property type="project" value="InterPro"/>
</dbReference>
<dbReference type="InterPro" id="IPR004776">
    <property type="entry name" value="Mem_transp_PIN-like"/>
</dbReference>